<evidence type="ECO:0000256" key="1">
    <source>
        <dbReference type="SAM" id="MobiDB-lite"/>
    </source>
</evidence>
<organism evidence="2 3">
    <name type="scientific">Eleutherodactylus coqui</name>
    <name type="common">Puerto Rican coqui</name>
    <dbReference type="NCBI Taxonomy" id="57060"/>
    <lineage>
        <taxon>Eukaryota</taxon>
        <taxon>Metazoa</taxon>
        <taxon>Chordata</taxon>
        <taxon>Craniata</taxon>
        <taxon>Vertebrata</taxon>
        <taxon>Euteleostomi</taxon>
        <taxon>Amphibia</taxon>
        <taxon>Batrachia</taxon>
        <taxon>Anura</taxon>
        <taxon>Neobatrachia</taxon>
        <taxon>Hyloidea</taxon>
        <taxon>Eleutherodactylidae</taxon>
        <taxon>Eleutherodactylinae</taxon>
        <taxon>Eleutherodactylus</taxon>
        <taxon>Eleutherodactylus</taxon>
    </lineage>
</organism>
<comment type="caution">
    <text evidence="2">The sequence shown here is derived from an EMBL/GenBank/DDBJ whole genome shotgun (WGS) entry which is preliminary data.</text>
</comment>
<proteinExistence type="predicted"/>
<name>A0A8J6K3A5_ELECQ</name>
<reference evidence="2" key="1">
    <citation type="thesis" date="2020" institute="ProQuest LLC" country="789 East Eisenhower Parkway, Ann Arbor, MI, USA">
        <title>Comparative Genomics and Chromosome Evolution.</title>
        <authorList>
            <person name="Mudd A.B."/>
        </authorList>
    </citation>
    <scope>NUCLEOTIDE SEQUENCE</scope>
    <source>
        <strain evidence="2">HN-11 Male</strain>
        <tissue evidence="2">Kidney and liver</tissue>
    </source>
</reference>
<feature type="compositionally biased region" description="Polar residues" evidence="1">
    <location>
        <begin position="37"/>
        <end position="46"/>
    </location>
</feature>
<keyword evidence="3" id="KW-1185">Reference proteome</keyword>
<dbReference type="Proteomes" id="UP000770717">
    <property type="component" value="Unassembled WGS sequence"/>
</dbReference>
<evidence type="ECO:0000313" key="2">
    <source>
        <dbReference type="EMBL" id="KAG9479343.1"/>
    </source>
</evidence>
<dbReference type="AlphaFoldDB" id="A0A8J6K3A5"/>
<protein>
    <submittedName>
        <fullName evidence="2">Uncharacterized protein</fullName>
    </submittedName>
</protein>
<feature type="compositionally biased region" description="Basic and acidic residues" evidence="1">
    <location>
        <begin position="47"/>
        <end position="60"/>
    </location>
</feature>
<dbReference type="EMBL" id="WNTK01000008">
    <property type="protein sequence ID" value="KAG9479343.1"/>
    <property type="molecule type" value="Genomic_DNA"/>
</dbReference>
<sequence>MIIKTISPNVQNLRSFCKMQQSNFSNTEEKCHPVQEPNPSMSNNLGNRREAPTDRTRPDCSDALQAGPVGLLLMLYGFPPVRPPCQD</sequence>
<gene>
    <name evidence="2" type="ORF">GDO78_012812</name>
</gene>
<feature type="region of interest" description="Disordered" evidence="1">
    <location>
        <begin position="26"/>
        <end position="61"/>
    </location>
</feature>
<evidence type="ECO:0000313" key="3">
    <source>
        <dbReference type="Proteomes" id="UP000770717"/>
    </source>
</evidence>
<accession>A0A8J6K3A5</accession>